<proteinExistence type="predicted"/>
<feature type="signal peptide" evidence="2">
    <location>
        <begin position="1"/>
        <end position="20"/>
    </location>
</feature>
<keyword evidence="2" id="KW-0732">Signal</keyword>
<evidence type="ECO:0000313" key="3">
    <source>
        <dbReference type="EMBL" id="BAD45805.1"/>
    </source>
</evidence>
<accession>Q654G2</accession>
<evidence type="ECO:0000256" key="1">
    <source>
        <dbReference type="SAM" id="MobiDB-lite"/>
    </source>
</evidence>
<gene>
    <name evidence="3" type="primary">P0412C04.22</name>
</gene>
<dbReference type="Gene3D" id="1.20.5.370">
    <property type="match status" value="1"/>
</dbReference>
<feature type="chain" id="PRO_5004267467" evidence="2">
    <location>
        <begin position="21"/>
        <end position="280"/>
    </location>
</feature>
<sequence length="280" mass="32876">MGRPEALLAEMLTIFGLVASLSCSPSSRRARRVSGWSAAATRIATLKKAATRRRTEEKEGERIERERKKKEQRKRGTEDDSHHLQQLVYRFMNITTNMVIVAWRNEDDDITFCMIYSFVLDMDKMSTLAEDQSLEKYDHPRCSWHILFGTRTELDNLHHARTANDFKDAWTALVNEYGLQEENAYLQKATWWISWSIDNPGRRYYKCQNARGLVLQEGGCDFWVWCDGPTTSFIKELLNDLRDAVTGLRRENEHLRRENKDLQRDAEENRAKRVEQRKVI</sequence>
<dbReference type="Proteomes" id="UP000000763">
    <property type="component" value="Chromosome 6"/>
</dbReference>
<reference evidence="4" key="1">
    <citation type="journal article" date="2005" name="Nature">
        <title>The map-based sequence of the rice genome.</title>
        <authorList>
            <consortium name="International rice genome sequencing project (IRGSP)"/>
            <person name="Matsumoto T."/>
            <person name="Wu J."/>
            <person name="Kanamori H."/>
            <person name="Katayose Y."/>
            <person name="Fujisawa M."/>
            <person name="Namiki N."/>
            <person name="Mizuno H."/>
            <person name="Yamamoto K."/>
            <person name="Antonio B.A."/>
            <person name="Baba T."/>
            <person name="Sakata K."/>
            <person name="Nagamura Y."/>
            <person name="Aoki H."/>
            <person name="Arikawa K."/>
            <person name="Arita K."/>
            <person name="Bito T."/>
            <person name="Chiden Y."/>
            <person name="Fujitsuka N."/>
            <person name="Fukunaka R."/>
            <person name="Hamada M."/>
            <person name="Harada C."/>
            <person name="Hayashi A."/>
            <person name="Hijishita S."/>
            <person name="Honda M."/>
            <person name="Hosokawa S."/>
            <person name="Ichikawa Y."/>
            <person name="Idonuma A."/>
            <person name="Iijima M."/>
            <person name="Ikeda M."/>
            <person name="Ikeno M."/>
            <person name="Ito K."/>
            <person name="Ito S."/>
            <person name="Ito T."/>
            <person name="Ito Y."/>
            <person name="Ito Y."/>
            <person name="Iwabuchi A."/>
            <person name="Kamiya K."/>
            <person name="Karasawa W."/>
            <person name="Kurita K."/>
            <person name="Katagiri S."/>
            <person name="Kikuta A."/>
            <person name="Kobayashi H."/>
            <person name="Kobayashi N."/>
            <person name="Machita K."/>
            <person name="Maehara T."/>
            <person name="Masukawa M."/>
            <person name="Mizubayashi T."/>
            <person name="Mukai Y."/>
            <person name="Nagasaki H."/>
            <person name="Nagata Y."/>
            <person name="Naito S."/>
            <person name="Nakashima M."/>
            <person name="Nakama Y."/>
            <person name="Nakamichi Y."/>
            <person name="Nakamura M."/>
            <person name="Meguro A."/>
            <person name="Negishi M."/>
            <person name="Ohta I."/>
            <person name="Ohta T."/>
            <person name="Okamoto M."/>
            <person name="Ono N."/>
            <person name="Saji S."/>
            <person name="Sakaguchi M."/>
            <person name="Sakai K."/>
            <person name="Shibata M."/>
            <person name="Shimokawa T."/>
            <person name="Song J."/>
            <person name="Takazaki Y."/>
            <person name="Terasawa K."/>
            <person name="Tsugane M."/>
            <person name="Tsuji K."/>
            <person name="Ueda S."/>
            <person name="Waki K."/>
            <person name="Yamagata H."/>
            <person name="Yamamoto M."/>
            <person name="Yamamoto S."/>
            <person name="Yamane H."/>
            <person name="Yoshiki S."/>
            <person name="Yoshihara R."/>
            <person name="Yukawa K."/>
            <person name="Zhong H."/>
            <person name="Yano M."/>
            <person name="Yuan Q."/>
            <person name="Ouyang S."/>
            <person name="Liu J."/>
            <person name="Jones K.M."/>
            <person name="Gansberger K."/>
            <person name="Moffat K."/>
            <person name="Hill J."/>
            <person name="Bera J."/>
            <person name="Fadrosh D."/>
            <person name="Jin S."/>
            <person name="Johri S."/>
            <person name="Kim M."/>
            <person name="Overton L."/>
            <person name="Reardon M."/>
            <person name="Tsitrin T."/>
            <person name="Vuong H."/>
            <person name="Weaver B."/>
            <person name="Ciecko A."/>
            <person name="Tallon L."/>
            <person name="Jackson J."/>
            <person name="Pai G."/>
            <person name="Aken S.V."/>
            <person name="Utterback T."/>
            <person name="Reidmuller S."/>
            <person name="Feldblyum T."/>
            <person name="Hsiao J."/>
            <person name="Zismann V."/>
            <person name="Iobst S."/>
            <person name="de Vazeille A.R."/>
            <person name="Buell C.R."/>
            <person name="Ying K."/>
            <person name="Li Y."/>
            <person name="Lu T."/>
            <person name="Huang Y."/>
            <person name="Zhao Q."/>
            <person name="Feng Q."/>
            <person name="Zhang L."/>
            <person name="Zhu J."/>
            <person name="Weng Q."/>
            <person name="Mu J."/>
            <person name="Lu Y."/>
            <person name="Fan D."/>
            <person name="Liu Y."/>
            <person name="Guan J."/>
            <person name="Zhang Y."/>
            <person name="Yu S."/>
            <person name="Liu X."/>
            <person name="Zhang Y."/>
            <person name="Hong G."/>
            <person name="Han B."/>
            <person name="Choisne N."/>
            <person name="Demange N."/>
            <person name="Orjeda G."/>
            <person name="Samain S."/>
            <person name="Cattolico L."/>
            <person name="Pelletier E."/>
            <person name="Couloux A."/>
            <person name="Segurens B."/>
            <person name="Wincker P."/>
            <person name="D'Hont A."/>
            <person name="Scarpelli C."/>
            <person name="Weissenbach J."/>
            <person name="Salanoubat M."/>
            <person name="Quetier F."/>
            <person name="Yu Y."/>
            <person name="Kim H.R."/>
            <person name="Rambo T."/>
            <person name="Currie J."/>
            <person name="Collura K."/>
            <person name="Luo M."/>
            <person name="Yang T."/>
            <person name="Ammiraju J.S.S."/>
            <person name="Engler F."/>
            <person name="Soderlund C."/>
            <person name="Wing R.A."/>
            <person name="Palmer L.E."/>
            <person name="de la Bastide M."/>
            <person name="Spiegel L."/>
            <person name="Nascimento L."/>
            <person name="Zutavern T."/>
            <person name="O'Shaughnessy A."/>
            <person name="Dike S."/>
            <person name="Dedhia N."/>
            <person name="Preston R."/>
            <person name="Balija V."/>
            <person name="McCombie W.R."/>
            <person name="Chow T."/>
            <person name="Chen H."/>
            <person name="Chung M."/>
            <person name="Chen C."/>
            <person name="Shaw J."/>
            <person name="Wu H."/>
            <person name="Hsiao K."/>
            <person name="Chao Y."/>
            <person name="Chu M."/>
            <person name="Cheng C."/>
            <person name="Hour A."/>
            <person name="Lee P."/>
            <person name="Lin S."/>
            <person name="Lin Y."/>
            <person name="Liou J."/>
            <person name="Liu S."/>
            <person name="Hsing Y."/>
            <person name="Raghuvanshi S."/>
            <person name="Mohanty A."/>
            <person name="Bharti A.K."/>
            <person name="Gaur A."/>
            <person name="Gupta V."/>
            <person name="Kumar D."/>
            <person name="Ravi V."/>
            <person name="Vij S."/>
            <person name="Kapur A."/>
            <person name="Khurana P."/>
            <person name="Khurana P."/>
            <person name="Khurana J.P."/>
            <person name="Tyagi A.K."/>
            <person name="Gaikwad K."/>
            <person name="Singh A."/>
            <person name="Dalal V."/>
            <person name="Srivastava S."/>
            <person name="Dixit A."/>
            <person name="Pal A.K."/>
            <person name="Ghazi I.A."/>
            <person name="Yadav M."/>
            <person name="Pandit A."/>
            <person name="Bhargava A."/>
            <person name="Sureshbabu K."/>
            <person name="Batra K."/>
            <person name="Sharma T.R."/>
            <person name="Mohapatra T."/>
            <person name="Singh N.K."/>
            <person name="Messing J."/>
            <person name="Nelson A.B."/>
            <person name="Fuks G."/>
            <person name="Kavchok S."/>
            <person name="Keizer G."/>
            <person name="Linton E."/>
            <person name="Llaca V."/>
            <person name="Song R."/>
            <person name="Tanyolac B."/>
            <person name="Young S."/>
            <person name="Ho-Il K."/>
            <person name="Hahn J.H."/>
            <person name="Sangsakoo G."/>
            <person name="Vanavichit A."/>
            <person name="de Mattos Luiz.A.T."/>
            <person name="Zimmer P.D."/>
            <person name="Malone G."/>
            <person name="Dellagostin O."/>
            <person name="de Oliveira A.C."/>
            <person name="Bevan M."/>
            <person name="Bancroft I."/>
            <person name="Minx P."/>
            <person name="Cordum H."/>
            <person name="Wilson R."/>
            <person name="Cheng Z."/>
            <person name="Jin W."/>
            <person name="Jiang J."/>
            <person name="Leong S.A."/>
            <person name="Iwama H."/>
            <person name="Gojobori T."/>
            <person name="Itoh T."/>
            <person name="Niimura Y."/>
            <person name="Fujii Y."/>
            <person name="Habara T."/>
            <person name="Sakai H."/>
            <person name="Sato Y."/>
            <person name="Wilson G."/>
            <person name="Kumar K."/>
            <person name="McCouch S."/>
            <person name="Juretic N."/>
            <person name="Hoen D."/>
            <person name="Wright S."/>
            <person name="Bruskiewich R."/>
            <person name="Bureau T."/>
            <person name="Miyao A."/>
            <person name="Hirochika H."/>
            <person name="Nishikawa T."/>
            <person name="Kadowaki K."/>
            <person name="Sugiura M."/>
            <person name="Burr B."/>
            <person name="Sasaki T."/>
        </authorList>
    </citation>
    <scope>NUCLEOTIDE SEQUENCE [LARGE SCALE GENOMIC DNA]</scope>
    <source>
        <strain evidence="4">cv. Nipponbare</strain>
    </source>
</reference>
<dbReference type="EMBL" id="AP004725">
    <property type="protein sequence ID" value="BAD45805.1"/>
    <property type="molecule type" value="Genomic_DNA"/>
</dbReference>
<dbReference type="InterPro" id="IPR014751">
    <property type="entry name" value="XRCC4-like_C"/>
</dbReference>
<protein>
    <submittedName>
        <fullName evidence="3">Uncharacterized protein</fullName>
    </submittedName>
</protein>
<name>Q654G2_ORYSJ</name>
<dbReference type="AlphaFoldDB" id="Q654G2"/>
<evidence type="ECO:0000313" key="4">
    <source>
        <dbReference type="Proteomes" id="UP000000763"/>
    </source>
</evidence>
<feature type="region of interest" description="Disordered" evidence="1">
    <location>
        <begin position="259"/>
        <end position="280"/>
    </location>
</feature>
<feature type="region of interest" description="Disordered" evidence="1">
    <location>
        <begin position="47"/>
        <end position="81"/>
    </location>
</feature>
<organism evidence="3 4">
    <name type="scientific">Oryza sativa subsp. japonica</name>
    <name type="common">Rice</name>
    <dbReference type="NCBI Taxonomy" id="39947"/>
    <lineage>
        <taxon>Eukaryota</taxon>
        <taxon>Viridiplantae</taxon>
        <taxon>Streptophyta</taxon>
        <taxon>Embryophyta</taxon>
        <taxon>Tracheophyta</taxon>
        <taxon>Spermatophyta</taxon>
        <taxon>Magnoliopsida</taxon>
        <taxon>Liliopsida</taxon>
        <taxon>Poales</taxon>
        <taxon>Poaceae</taxon>
        <taxon>BOP clade</taxon>
        <taxon>Oryzoideae</taxon>
        <taxon>Oryzeae</taxon>
        <taxon>Oryzinae</taxon>
        <taxon>Oryza</taxon>
        <taxon>Oryza sativa</taxon>
    </lineage>
</organism>
<feature type="compositionally biased region" description="Basic and acidic residues" evidence="1">
    <location>
        <begin position="53"/>
        <end position="66"/>
    </location>
</feature>
<dbReference type="PROSITE" id="PS51257">
    <property type="entry name" value="PROKAR_LIPOPROTEIN"/>
    <property type="match status" value="1"/>
</dbReference>
<reference evidence="4" key="2">
    <citation type="journal article" date="2008" name="Nucleic Acids Res.">
        <title>The rice annotation project database (RAP-DB): 2008 update.</title>
        <authorList>
            <consortium name="The rice annotation project (RAP)"/>
        </authorList>
    </citation>
    <scope>GENOME REANNOTATION</scope>
    <source>
        <strain evidence="4">cv. Nipponbare</strain>
    </source>
</reference>
<evidence type="ECO:0000256" key="2">
    <source>
        <dbReference type="SAM" id="SignalP"/>
    </source>
</evidence>
<dbReference type="PANTHER" id="PTHR33248">
    <property type="entry name" value="ZINC ION-BINDING PROTEIN"/>
    <property type="match status" value="1"/>
</dbReference>